<dbReference type="InterPro" id="IPR044717">
    <property type="entry name" value="NIC1"/>
</dbReference>
<name>A0A347ZVJ0_9CHLR</name>
<evidence type="ECO:0000313" key="3">
    <source>
        <dbReference type="Proteomes" id="UP000256388"/>
    </source>
</evidence>
<sequence length="231" mass="25633">MNKTDKEFLDYLDQWLANLPAISQDEVFSSPSQSAILSVDITNGFCKAGSLSSPRVAAIIPPIVDLLQHGWKAGLRNIALIQDCHTPDALEFQAFAQHAICGSEEADTVEEIKALPFYSELKLIHKNSIDSQENTVLDSWIAERPEVHTFVVVGDCTDICTYLLAIHLRAKANAYHLPWRVIVPENCVATYDLPLALARQIGATPHPGDFLHKVFLYQMALNGIEVVKIIE</sequence>
<proteinExistence type="predicted"/>
<accession>A0A347ZVJ0</accession>
<comment type="caution">
    <text evidence="2">The sequence shown here is derived from an EMBL/GenBank/DDBJ whole genome shotgun (WGS) entry which is preliminary data.</text>
</comment>
<dbReference type="SUPFAM" id="SSF52499">
    <property type="entry name" value="Isochorismatase-like hydrolases"/>
    <property type="match status" value="1"/>
</dbReference>
<reference evidence="2 3" key="1">
    <citation type="submission" date="2018-08" db="EMBL/GenBank/DDBJ databases">
        <title>Genomic Encyclopedia of Type Strains, Phase IV (KMG-IV): sequencing the most valuable type-strain genomes for metagenomic binning, comparative biology and taxonomic classification.</title>
        <authorList>
            <person name="Goeker M."/>
        </authorList>
    </citation>
    <scope>NUCLEOTIDE SEQUENCE [LARGE SCALE GENOMIC DNA]</scope>
    <source>
        <strain evidence="2 3">DSM 23923</strain>
    </source>
</reference>
<dbReference type="GO" id="GO:0019365">
    <property type="term" value="P:pyridine nucleotide salvage"/>
    <property type="evidence" value="ECO:0007669"/>
    <property type="project" value="InterPro"/>
</dbReference>
<keyword evidence="3" id="KW-1185">Reference proteome</keyword>
<dbReference type="InterPro" id="IPR000868">
    <property type="entry name" value="Isochorismatase-like_dom"/>
</dbReference>
<evidence type="ECO:0000313" key="2">
    <source>
        <dbReference type="EMBL" id="REG07018.1"/>
    </source>
</evidence>
<dbReference type="RefSeq" id="WP_116225497.1">
    <property type="nucleotide sequence ID" value="NZ_AP018437.1"/>
</dbReference>
<protein>
    <submittedName>
        <fullName evidence="2">Nicotinamidase-related amidase</fullName>
    </submittedName>
</protein>
<dbReference type="PANTHER" id="PTHR47297:SF2">
    <property type="entry name" value="OS02G0606800 PROTEIN"/>
    <property type="match status" value="1"/>
</dbReference>
<evidence type="ECO:0000259" key="1">
    <source>
        <dbReference type="Pfam" id="PF00857"/>
    </source>
</evidence>
<dbReference type="InterPro" id="IPR036380">
    <property type="entry name" value="Isochorismatase-like_sf"/>
</dbReference>
<dbReference type="AlphaFoldDB" id="A0A347ZVJ0"/>
<dbReference type="CDD" id="cd00431">
    <property type="entry name" value="cysteine_hydrolases"/>
    <property type="match status" value="1"/>
</dbReference>
<feature type="domain" description="Isochorismatase-like" evidence="1">
    <location>
        <begin position="34"/>
        <end position="192"/>
    </location>
</feature>
<dbReference type="OrthoDB" id="9796485at2"/>
<dbReference type="Gene3D" id="3.40.50.850">
    <property type="entry name" value="Isochorismatase-like"/>
    <property type="match status" value="1"/>
</dbReference>
<organism evidence="2 3">
    <name type="scientific">Pelolinea submarina</name>
    <dbReference type="NCBI Taxonomy" id="913107"/>
    <lineage>
        <taxon>Bacteria</taxon>
        <taxon>Bacillati</taxon>
        <taxon>Chloroflexota</taxon>
        <taxon>Anaerolineae</taxon>
        <taxon>Anaerolineales</taxon>
        <taxon>Anaerolineaceae</taxon>
        <taxon>Pelolinea</taxon>
    </lineage>
</organism>
<dbReference type="Proteomes" id="UP000256388">
    <property type="component" value="Unassembled WGS sequence"/>
</dbReference>
<dbReference type="EMBL" id="QUMS01000003">
    <property type="protein sequence ID" value="REG07018.1"/>
    <property type="molecule type" value="Genomic_DNA"/>
</dbReference>
<gene>
    <name evidence="2" type="ORF">DFR64_2220</name>
</gene>
<dbReference type="PANTHER" id="PTHR47297">
    <property type="match status" value="1"/>
</dbReference>
<dbReference type="GO" id="GO:0008936">
    <property type="term" value="F:nicotinamidase activity"/>
    <property type="evidence" value="ECO:0007669"/>
    <property type="project" value="InterPro"/>
</dbReference>
<dbReference type="Pfam" id="PF00857">
    <property type="entry name" value="Isochorismatase"/>
    <property type="match status" value="1"/>
</dbReference>